<keyword evidence="5" id="KW-0067">ATP-binding</keyword>
<dbReference type="SUPFAM" id="SSF52540">
    <property type="entry name" value="P-loop containing nucleoside triphosphate hydrolases"/>
    <property type="match status" value="1"/>
</dbReference>
<sequence length="746" mass="79614">MPQRPVLDDLLHAAVSGVGGAERPGQVEMARAVARSIDAREHLLVQAGTGTGKSLAYLVPAVAHAFEAGKPAVVATATLALQAQIVDRDMPRVADALAPVLGRRPTYALVKGRRNYVCLNKLEGGFPDDEEGLFGVGQVDAAVGRLGQEVVRLREWASSTDSGDRDELVPGVSERAWRQVSVSAHECMGGKCPLVAECFVERAREAAKDVDVIVTNHSFMAIDSFEGRQMLPEHDVLVVDEAHELVDRVTATITDELTGAMVMTAARKAGRMSENGPALEEAGELLAAALEPLEEGRMLGVPDSVGLALARVRDTARTVQSDLKPPPGQEADGARQVARAAVDEVQENAERILEERELDVVWLNRDQRRGPVLRVAPMSVAMLVRDKVFEGRTVVLTSATLELGGTFDAVAGTIGLRGEGAPAWQGLDVGSPFDYPKQAIAYVAAHLPPPGRDGAGDDTLDEIEALVRAAGGRTLGLFSSMRAAQTAAEVMRARFGDDIPVLCQGEDQITTLVRQFARDPRTCLFGTLTLWQGVDVPGSSCQLVIIDRIPFPRPDDPLASARSQAIARMGGNGFMAVSATHAALRLAQGAGRLVRRADDRGVVAFLDSRMMTARYAGFLQRSLPPFYPTTDTAMVLAALARLDATAPPPVAVEEPALRSLTGARADADGTEHPRPVAGPPPVAESSRSAVTSGHAWTDEQDEELRDAAESGMQLEELVDHFELSEETIAARLEQLDLNLASGALFD</sequence>
<dbReference type="GO" id="GO:0006139">
    <property type="term" value="P:nucleobase-containing compound metabolic process"/>
    <property type="evidence" value="ECO:0007669"/>
    <property type="project" value="InterPro"/>
</dbReference>
<evidence type="ECO:0000313" key="14">
    <source>
        <dbReference type="Proteomes" id="UP000316747"/>
    </source>
</evidence>
<dbReference type="AlphaFoldDB" id="A0A543HWT2"/>
<dbReference type="GO" id="GO:0003676">
    <property type="term" value="F:nucleic acid binding"/>
    <property type="evidence" value="ECO:0007669"/>
    <property type="project" value="InterPro"/>
</dbReference>
<dbReference type="InterPro" id="IPR006555">
    <property type="entry name" value="ATP-dep_Helicase_C"/>
</dbReference>
<evidence type="ECO:0000313" key="13">
    <source>
        <dbReference type="EMBL" id="TQM62762.1"/>
    </source>
</evidence>
<dbReference type="InterPro" id="IPR014013">
    <property type="entry name" value="Helic_SF1/SF2_ATP-bd_DinG/Rad3"/>
</dbReference>
<dbReference type="InterPro" id="IPR011545">
    <property type="entry name" value="DEAD/DEAH_box_helicase_dom"/>
</dbReference>
<dbReference type="SMART" id="SM00491">
    <property type="entry name" value="HELICc2"/>
    <property type="match status" value="1"/>
</dbReference>
<evidence type="ECO:0000256" key="1">
    <source>
        <dbReference type="ARBA" id="ARBA00001966"/>
    </source>
</evidence>
<dbReference type="Proteomes" id="UP000316747">
    <property type="component" value="Unassembled WGS sequence"/>
</dbReference>
<dbReference type="GO" id="GO:0043139">
    <property type="term" value="F:5'-3' DNA helicase activity"/>
    <property type="evidence" value="ECO:0007669"/>
    <property type="project" value="UniProtKB-EC"/>
</dbReference>
<evidence type="ECO:0000259" key="12">
    <source>
        <dbReference type="PROSITE" id="PS51193"/>
    </source>
</evidence>
<dbReference type="SMART" id="SM00487">
    <property type="entry name" value="DEXDc"/>
    <property type="match status" value="1"/>
</dbReference>
<dbReference type="EC" id="5.6.2.3" evidence="7"/>
<dbReference type="InterPro" id="IPR014001">
    <property type="entry name" value="Helicase_ATP-bd"/>
</dbReference>
<evidence type="ECO:0000256" key="9">
    <source>
        <dbReference type="ARBA" id="ARBA00073590"/>
    </source>
</evidence>
<accession>A0A543HWT2</accession>
<comment type="cofactor">
    <cofactor evidence="1">
        <name>[4Fe-4S] cluster</name>
        <dbReference type="ChEBI" id="CHEBI:49883"/>
    </cofactor>
</comment>
<gene>
    <name evidence="13" type="ORF">FBY41_2800</name>
</gene>
<evidence type="ECO:0000256" key="7">
    <source>
        <dbReference type="ARBA" id="ARBA00044969"/>
    </source>
</evidence>
<evidence type="ECO:0000256" key="11">
    <source>
        <dbReference type="SAM" id="MobiDB-lite"/>
    </source>
</evidence>
<proteinExistence type="inferred from homology"/>
<reference evidence="13 14" key="1">
    <citation type="submission" date="2019-06" db="EMBL/GenBank/DDBJ databases">
        <title>Genome sequencing of plant associated microbes to promote plant fitness in Sorghum bicolor and Oryza sativa.</title>
        <authorList>
            <person name="Coleman-Derr D."/>
        </authorList>
    </citation>
    <scope>NUCLEOTIDE SEQUENCE [LARGE SCALE GENOMIC DNA]</scope>
    <source>
        <strain evidence="13 14">KV-663</strain>
    </source>
</reference>
<evidence type="ECO:0000256" key="4">
    <source>
        <dbReference type="ARBA" id="ARBA00022806"/>
    </source>
</evidence>
<evidence type="ECO:0000256" key="6">
    <source>
        <dbReference type="ARBA" id="ARBA00038058"/>
    </source>
</evidence>
<feature type="domain" description="Helicase ATP-binding" evidence="12">
    <location>
        <begin position="12"/>
        <end position="297"/>
    </location>
</feature>
<protein>
    <recommendedName>
        <fullName evidence="9">ATP-dependent helicase DinG</fullName>
        <ecNumber evidence="7">5.6.2.3</ecNumber>
    </recommendedName>
    <alternativeName>
        <fullName evidence="10">DNA 5'-3' helicase DinG</fullName>
    </alternativeName>
</protein>
<dbReference type="Gene3D" id="3.40.50.300">
    <property type="entry name" value="P-loop containing nucleotide triphosphate hydrolases"/>
    <property type="match status" value="2"/>
</dbReference>
<dbReference type="InterPro" id="IPR027417">
    <property type="entry name" value="P-loop_NTPase"/>
</dbReference>
<keyword evidence="14" id="KW-1185">Reference proteome</keyword>
<dbReference type="PROSITE" id="PS51193">
    <property type="entry name" value="HELICASE_ATP_BIND_2"/>
    <property type="match status" value="1"/>
</dbReference>
<keyword evidence="2" id="KW-0547">Nucleotide-binding</keyword>
<feature type="compositionally biased region" description="Basic and acidic residues" evidence="11">
    <location>
        <begin position="665"/>
        <end position="674"/>
    </location>
</feature>
<evidence type="ECO:0000256" key="3">
    <source>
        <dbReference type="ARBA" id="ARBA00022801"/>
    </source>
</evidence>
<dbReference type="InterPro" id="IPR045028">
    <property type="entry name" value="DinG/Rad3-like"/>
</dbReference>
<dbReference type="GO" id="GO:0005524">
    <property type="term" value="F:ATP binding"/>
    <property type="evidence" value="ECO:0007669"/>
    <property type="project" value="UniProtKB-KW"/>
</dbReference>
<keyword evidence="4 13" id="KW-0347">Helicase</keyword>
<dbReference type="EMBL" id="VFPM01000002">
    <property type="protein sequence ID" value="TQM62762.1"/>
    <property type="molecule type" value="Genomic_DNA"/>
</dbReference>
<evidence type="ECO:0000256" key="8">
    <source>
        <dbReference type="ARBA" id="ARBA00048954"/>
    </source>
</evidence>
<comment type="caution">
    <text evidence="13">The sequence shown here is derived from an EMBL/GenBank/DDBJ whole genome shotgun (WGS) entry which is preliminary data.</text>
</comment>
<evidence type="ECO:0000256" key="5">
    <source>
        <dbReference type="ARBA" id="ARBA00022840"/>
    </source>
</evidence>
<comment type="similarity">
    <text evidence="6">Belongs to the helicase family. DinG subfamily.</text>
</comment>
<name>A0A543HWT2_9MICO</name>
<dbReference type="OrthoDB" id="9805194at2"/>
<comment type="catalytic activity">
    <reaction evidence="8">
        <text>ATP + H2O = ADP + phosphate + H(+)</text>
        <dbReference type="Rhea" id="RHEA:13065"/>
        <dbReference type="ChEBI" id="CHEBI:15377"/>
        <dbReference type="ChEBI" id="CHEBI:15378"/>
        <dbReference type="ChEBI" id="CHEBI:30616"/>
        <dbReference type="ChEBI" id="CHEBI:43474"/>
        <dbReference type="ChEBI" id="CHEBI:456216"/>
        <dbReference type="EC" id="5.6.2.3"/>
    </reaction>
</comment>
<feature type="region of interest" description="Disordered" evidence="11">
    <location>
        <begin position="665"/>
        <end position="705"/>
    </location>
</feature>
<evidence type="ECO:0000256" key="10">
    <source>
        <dbReference type="ARBA" id="ARBA00079061"/>
    </source>
</evidence>
<keyword evidence="3" id="KW-0378">Hydrolase</keyword>
<dbReference type="GO" id="GO:0016818">
    <property type="term" value="F:hydrolase activity, acting on acid anhydrides, in phosphorus-containing anhydrides"/>
    <property type="evidence" value="ECO:0007669"/>
    <property type="project" value="InterPro"/>
</dbReference>
<dbReference type="Pfam" id="PF00270">
    <property type="entry name" value="DEAD"/>
    <property type="match status" value="1"/>
</dbReference>
<dbReference type="PANTHER" id="PTHR11472:SF34">
    <property type="entry name" value="REGULATOR OF TELOMERE ELONGATION HELICASE 1"/>
    <property type="match status" value="1"/>
</dbReference>
<dbReference type="RefSeq" id="WP_141844800.1">
    <property type="nucleotide sequence ID" value="NZ_VFPM01000002.1"/>
</dbReference>
<dbReference type="PANTHER" id="PTHR11472">
    <property type="entry name" value="DNA REPAIR DEAD HELICASE RAD3/XP-D SUBFAMILY MEMBER"/>
    <property type="match status" value="1"/>
</dbReference>
<dbReference type="FunFam" id="3.40.50.300:FF:000437">
    <property type="entry name" value="ATP-dependent DNA helicase DinG"/>
    <property type="match status" value="1"/>
</dbReference>
<evidence type="ECO:0000256" key="2">
    <source>
        <dbReference type="ARBA" id="ARBA00022741"/>
    </source>
</evidence>
<organism evidence="13 14">
    <name type="scientific">Humibacillus xanthopallidus</name>
    <dbReference type="NCBI Taxonomy" id="412689"/>
    <lineage>
        <taxon>Bacteria</taxon>
        <taxon>Bacillati</taxon>
        <taxon>Actinomycetota</taxon>
        <taxon>Actinomycetes</taxon>
        <taxon>Micrococcales</taxon>
        <taxon>Intrasporangiaceae</taxon>
        <taxon>Humibacillus</taxon>
    </lineage>
</organism>
<dbReference type="Pfam" id="PF13307">
    <property type="entry name" value="Helicase_C_2"/>
    <property type="match status" value="1"/>
</dbReference>